<dbReference type="InterPro" id="IPR005149">
    <property type="entry name" value="Tscrpt_reg_PadR_N"/>
</dbReference>
<dbReference type="AlphaFoldDB" id="A0A845R185"/>
<accession>A0A845R185</accession>
<dbReference type="Pfam" id="PF03551">
    <property type="entry name" value="PadR"/>
    <property type="match status" value="1"/>
</dbReference>
<dbReference type="RefSeq" id="WP_160197728.1">
    <property type="nucleotide sequence ID" value="NZ_QXXA01000011.1"/>
</dbReference>
<evidence type="ECO:0000313" key="3">
    <source>
        <dbReference type="Proteomes" id="UP000467132"/>
    </source>
</evidence>
<dbReference type="InterPro" id="IPR036388">
    <property type="entry name" value="WH-like_DNA-bd_sf"/>
</dbReference>
<dbReference type="Gene3D" id="1.10.10.10">
    <property type="entry name" value="Winged helix-like DNA-binding domain superfamily/Winged helix DNA-binding domain"/>
    <property type="match status" value="1"/>
</dbReference>
<protein>
    <submittedName>
        <fullName evidence="2">PadR family transcriptional regulator</fullName>
    </submittedName>
</protein>
<evidence type="ECO:0000259" key="1">
    <source>
        <dbReference type="Pfam" id="PF03551"/>
    </source>
</evidence>
<dbReference type="OrthoDB" id="9814826at2"/>
<dbReference type="InterPro" id="IPR036390">
    <property type="entry name" value="WH_DNA-bd_sf"/>
</dbReference>
<reference evidence="2 3" key="1">
    <citation type="submission" date="2018-08" db="EMBL/GenBank/DDBJ databases">
        <title>Murine metabolic-syndrome-specific gut microbial biobank.</title>
        <authorList>
            <person name="Liu C."/>
        </authorList>
    </citation>
    <scope>NUCLEOTIDE SEQUENCE [LARGE SCALE GENOMIC DNA]</scope>
    <source>
        <strain evidence="2 3">583</strain>
    </source>
</reference>
<dbReference type="InterPro" id="IPR052509">
    <property type="entry name" value="Metal_resp_DNA-bind_regulator"/>
</dbReference>
<organism evidence="2 3">
    <name type="scientific">Senegalia massiliensis</name>
    <dbReference type="NCBI Taxonomy" id="1720316"/>
    <lineage>
        <taxon>Bacteria</taxon>
        <taxon>Bacillati</taxon>
        <taxon>Bacillota</taxon>
        <taxon>Clostridia</taxon>
        <taxon>Eubacteriales</taxon>
        <taxon>Clostridiaceae</taxon>
        <taxon>Senegalia</taxon>
    </lineage>
</organism>
<dbReference type="Proteomes" id="UP000467132">
    <property type="component" value="Unassembled WGS sequence"/>
</dbReference>
<proteinExistence type="predicted"/>
<dbReference type="PANTHER" id="PTHR33169">
    <property type="entry name" value="PADR-FAMILY TRANSCRIPTIONAL REGULATOR"/>
    <property type="match status" value="1"/>
</dbReference>
<gene>
    <name evidence="2" type="ORF">D3Z33_10395</name>
</gene>
<feature type="domain" description="Transcription regulator PadR N-terminal" evidence="1">
    <location>
        <begin position="20"/>
        <end position="82"/>
    </location>
</feature>
<dbReference type="PANTHER" id="PTHR33169:SF13">
    <property type="entry name" value="PADR-FAMILY TRANSCRIPTIONAL REGULATOR"/>
    <property type="match status" value="1"/>
</dbReference>
<keyword evidence="3" id="KW-1185">Reference proteome</keyword>
<evidence type="ECO:0000313" key="2">
    <source>
        <dbReference type="EMBL" id="NBI07258.1"/>
    </source>
</evidence>
<sequence>MRYFDKLTQPMFYVLLSLYEKRHGYEIMNFIKELTDERVVVGPGTLYNLLGRFLDAGYIDIVTEKDNKKIYIINDNGKKLLKREIERLNQLIKDANNIIKGGGMMKGYDFKDDENIKKVKEKLKLNKR</sequence>
<comment type="caution">
    <text evidence="2">The sequence shown here is derived from an EMBL/GenBank/DDBJ whole genome shotgun (WGS) entry which is preliminary data.</text>
</comment>
<name>A0A845R185_9CLOT</name>
<dbReference type="SUPFAM" id="SSF46785">
    <property type="entry name" value="Winged helix' DNA-binding domain"/>
    <property type="match status" value="1"/>
</dbReference>
<dbReference type="EMBL" id="QXXA01000011">
    <property type="protein sequence ID" value="NBI07258.1"/>
    <property type="molecule type" value="Genomic_DNA"/>
</dbReference>